<dbReference type="NCBIfam" id="NF004224">
    <property type="entry name" value="PRK05671.1"/>
    <property type="match status" value="1"/>
</dbReference>
<dbReference type="EMBL" id="QICN01000001">
    <property type="protein sequence ID" value="PXV71469.1"/>
    <property type="molecule type" value="Genomic_DNA"/>
</dbReference>
<dbReference type="GO" id="GO:0008652">
    <property type="term" value="P:amino acid biosynthetic process"/>
    <property type="evidence" value="ECO:0007669"/>
    <property type="project" value="InterPro"/>
</dbReference>
<dbReference type="SUPFAM" id="SSF55347">
    <property type="entry name" value="Glyceraldehyde-3-phosphate dehydrogenase-like, C-terminal domain"/>
    <property type="match status" value="1"/>
</dbReference>
<dbReference type="GO" id="GO:0046983">
    <property type="term" value="F:protein dimerization activity"/>
    <property type="evidence" value="ECO:0007669"/>
    <property type="project" value="InterPro"/>
</dbReference>
<accession>A0A318EF96</accession>
<gene>
    <name evidence="3" type="ORF">C8D93_101520</name>
</gene>
<dbReference type="AlphaFoldDB" id="A0A318EF96"/>
<dbReference type="SUPFAM" id="SSF51735">
    <property type="entry name" value="NAD(P)-binding Rossmann-fold domains"/>
    <property type="match status" value="1"/>
</dbReference>
<reference evidence="3 4" key="1">
    <citation type="submission" date="2018-04" db="EMBL/GenBank/DDBJ databases">
        <title>Genomic Encyclopedia of Type Strains, Phase IV (KMG-IV): sequencing the most valuable type-strain genomes for metagenomic binning, comparative biology and taxonomic classification.</title>
        <authorList>
            <person name="Goeker M."/>
        </authorList>
    </citation>
    <scope>NUCLEOTIDE SEQUENCE [LARGE SCALE GENOMIC DNA]</scope>
    <source>
        <strain evidence="3 4">DSM 104150</strain>
    </source>
</reference>
<organism evidence="3 4">
    <name type="scientific">Sinimarinibacterium flocculans</name>
    <dbReference type="NCBI Taxonomy" id="985250"/>
    <lineage>
        <taxon>Bacteria</taxon>
        <taxon>Pseudomonadati</taxon>
        <taxon>Pseudomonadota</taxon>
        <taxon>Gammaproteobacteria</taxon>
        <taxon>Nevskiales</taxon>
        <taxon>Nevskiaceae</taxon>
        <taxon>Sinimarinibacterium</taxon>
    </lineage>
</organism>
<dbReference type="Gene3D" id="3.40.50.720">
    <property type="entry name" value="NAD(P)-binding Rossmann-like Domain"/>
    <property type="match status" value="1"/>
</dbReference>
<sequence length="339" mass="35428">MKRRFDLAVLGADSLVGAALLELLAERRFPAGEVSALGLDAEEGANVEFAGHALPVDSASAFDFGQVQLAFLADDDPRLAAEAERAADAGCVVVDAGGTAWRDPEIPRVVAGINDAALAGFNERGIVAAPDRVLVPLLRVLAPVHGECPLRSVHVTAMIPVSDAGRPAFQDLARETTALLNARHIDRSHFKQQIAFNVHGQIGAVDGGGATERERRIGDDLRNLLGAPELSVSVHLVQVPLFYGYALTVDLLSDRPVDLEAVTRVLAASPGLDCRGPGDAGDCPSPVADAMASSSVQVARLRQSAGTHSAALWITADNIRCAAASNAVACAEVLISDYL</sequence>
<dbReference type="GO" id="GO:0051287">
    <property type="term" value="F:NAD binding"/>
    <property type="evidence" value="ECO:0007669"/>
    <property type="project" value="InterPro"/>
</dbReference>
<keyword evidence="4" id="KW-1185">Reference proteome</keyword>
<dbReference type="CDD" id="cd18129">
    <property type="entry name" value="ASADH_C_USG1_like"/>
    <property type="match status" value="1"/>
</dbReference>
<protein>
    <submittedName>
        <fullName evidence="3">Aspartate-semialdehyde dehydrogenase</fullName>
    </submittedName>
</protein>
<proteinExistence type="inferred from homology"/>
<dbReference type="CDD" id="cd17894">
    <property type="entry name" value="ASADH_USG1_N"/>
    <property type="match status" value="1"/>
</dbReference>
<dbReference type="Gene3D" id="3.30.360.10">
    <property type="entry name" value="Dihydrodipicolinate Reductase, domain 2"/>
    <property type="match status" value="1"/>
</dbReference>
<evidence type="ECO:0000313" key="4">
    <source>
        <dbReference type="Proteomes" id="UP000248330"/>
    </source>
</evidence>
<dbReference type="RefSeq" id="WP_110263582.1">
    <property type="nucleotide sequence ID" value="NZ_CAKZQT010000007.1"/>
</dbReference>
<dbReference type="InterPro" id="IPR036291">
    <property type="entry name" value="NAD(P)-bd_dom_sf"/>
</dbReference>
<name>A0A318EF96_9GAMM</name>
<dbReference type="InterPro" id="IPR012280">
    <property type="entry name" value="Semialdhyde_DH_dimer_dom"/>
</dbReference>
<dbReference type="PANTHER" id="PTHR46278:SF2">
    <property type="entry name" value="ASPARTATE-SEMIALDEHYDE DEHYDROGENASE"/>
    <property type="match status" value="1"/>
</dbReference>
<dbReference type="InterPro" id="IPR000534">
    <property type="entry name" value="Semialdehyde_DH_NAD-bd"/>
</dbReference>
<evidence type="ECO:0000256" key="1">
    <source>
        <dbReference type="ARBA" id="ARBA00010584"/>
    </source>
</evidence>
<dbReference type="PIRSF" id="PIRSF000148">
    <property type="entry name" value="ASA_dh"/>
    <property type="match status" value="1"/>
</dbReference>
<comment type="similarity">
    <text evidence="1">Belongs to the aspartate-semialdehyde dehydrogenase family.</text>
</comment>
<dbReference type="PANTHER" id="PTHR46278">
    <property type="entry name" value="DEHYDROGENASE, PUTATIVE-RELATED"/>
    <property type="match status" value="1"/>
</dbReference>
<dbReference type="SMART" id="SM00859">
    <property type="entry name" value="Semialdhyde_dh"/>
    <property type="match status" value="1"/>
</dbReference>
<evidence type="ECO:0000259" key="2">
    <source>
        <dbReference type="SMART" id="SM00859"/>
    </source>
</evidence>
<feature type="domain" description="Semialdehyde dehydrogenase NAD-binding" evidence="2">
    <location>
        <begin position="6"/>
        <end position="121"/>
    </location>
</feature>
<dbReference type="Proteomes" id="UP000248330">
    <property type="component" value="Unassembled WGS sequence"/>
</dbReference>
<dbReference type="Pfam" id="PF01118">
    <property type="entry name" value="Semialdhyde_dh"/>
    <property type="match status" value="1"/>
</dbReference>
<dbReference type="GO" id="GO:0016620">
    <property type="term" value="F:oxidoreductase activity, acting on the aldehyde or oxo group of donors, NAD or NADP as acceptor"/>
    <property type="evidence" value="ECO:0007669"/>
    <property type="project" value="InterPro"/>
</dbReference>
<evidence type="ECO:0000313" key="3">
    <source>
        <dbReference type="EMBL" id="PXV71469.1"/>
    </source>
</evidence>
<dbReference type="Pfam" id="PF02774">
    <property type="entry name" value="Semialdhyde_dhC"/>
    <property type="match status" value="1"/>
</dbReference>
<dbReference type="OrthoDB" id="9805684at2"/>
<comment type="caution">
    <text evidence="3">The sequence shown here is derived from an EMBL/GenBank/DDBJ whole genome shotgun (WGS) entry which is preliminary data.</text>
</comment>